<evidence type="ECO:0000313" key="2">
    <source>
        <dbReference type="EMBL" id="MCI19795.1"/>
    </source>
</evidence>
<reference evidence="2 3" key="1">
    <citation type="journal article" date="2018" name="Front. Plant Sci.">
        <title>Red Clover (Trifolium pratense) and Zigzag Clover (T. medium) - A Picture of Genomic Similarities and Differences.</title>
        <authorList>
            <person name="Dluhosova J."/>
            <person name="Istvanek J."/>
            <person name="Nedelnik J."/>
            <person name="Repkova J."/>
        </authorList>
    </citation>
    <scope>NUCLEOTIDE SEQUENCE [LARGE SCALE GENOMIC DNA]</scope>
    <source>
        <strain evidence="3">cv. 10/8</strain>
        <tissue evidence="2">Leaf</tissue>
    </source>
</reference>
<feature type="non-terminal residue" evidence="2">
    <location>
        <position position="1"/>
    </location>
</feature>
<evidence type="ECO:0000256" key="1">
    <source>
        <dbReference type="SAM" id="MobiDB-lite"/>
    </source>
</evidence>
<dbReference type="Proteomes" id="UP000265520">
    <property type="component" value="Unassembled WGS sequence"/>
</dbReference>
<organism evidence="2 3">
    <name type="scientific">Trifolium medium</name>
    <dbReference type="NCBI Taxonomy" id="97028"/>
    <lineage>
        <taxon>Eukaryota</taxon>
        <taxon>Viridiplantae</taxon>
        <taxon>Streptophyta</taxon>
        <taxon>Embryophyta</taxon>
        <taxon>Tracheophyta</taxon>
        <taxon>Spermatophyta</taxon>
        <taxon>Magnoliopsida</taxon>
        <taxon>eudicotyledons</taxon>
        <taxon>Gunneridae</taxon>
        <taxon>Pentapetalae</taxon>
        <taxon>rosids</taxon>
        <taxon>fabids</taxon>
        <taxon>Fabales</taxon>
        <taxon>Fabaceae</taxon>
        <taxon>Papilionoideae</taxon>
        <taxon>50 kb inversion clade</taxon>
        <taxon>NPAAA clade</taxon>
        <taxon>Hologalegina</taxon>
        <taxon>IRL clade</taxon>
        <taxon>Trifolieae</taxon>
        <taxon>Trifolium</taxon>
    </lineage>
</organism>
<keyword evidence="3" id="KW-1185">Reference proteome</keyword>
<comment type="caution">
    <text evidence="2">The sequence shown here is derived from an EMBL/GenBank/DDBJ whole genome shotgun (WGS) entry which is preliminary data.</text>
</comment>
<dbReference type="AlphaFoldDB" id="A0A392Q966"/>
<name>A0A392Q966_9FABA</name>
<sequence length="24" mass="2581">VHNPPLDGADIQVETSKEQDSGED</sequence>
<evidence type="ECO:0000313" key="3">
    <source>
        <dbReference type="Proteomes" id="UP000265520"/>
    </source>
</evidence>
<proteinExistence type="predicted"/>
<feature type="region of interest" description="Disordered" evidence="1">
    <location>
        <begin position="1"/>
        <end position="24"/>
    </location>
</feature>
<accession>A0A392Q966</accession>
<dbReference type="EMBL" id="LXQA010116597">
    <property type="protein sequence ID" value="MCI19795.1"/>
    <property type="molecule type" value="Genomic_DNA"/>
</dbReference>
<protein>
    <submittedName>
        <fullName evidence="2">Uncharacterized protein</fullName>
    </submittedName>
</protein>
<feature type="compositionally biased region" description="Basic and acidic residues" evidence="1">
    <location>
        <begin position="15"/>
        <end position="24"/>
    </location>
</feature>